<sequence length="91" mass="10387">MDVLNQMAAYLQESSLDIWLFDRFLYLRRLFLWENACPMFRHVRVWLVAAFVFEVEWFVGGENIHPTAAAVKAIDAGIAVIIATAKNSGIK</sequence>
<keyword evidence="2" id="KW-1185">Reference proteome</keyword>
<dbReference type="RefSeq" id="WP_377467920.1">
    <property type="nucleotide sequence ID" value="NZ_JBHLWN010000012.1"/>
</dbReference>
<dbReference type="EMBL" id="JBHLWN010000012">
    <property type="protein sequence ID" value="MFC0211124.1"/>
    <property type="molecule type" value="Genomic_DNA"/>
</dbReference>
<name>A0ABV6DEP7_9BACL</name>
<accession>A0ABV6DEP7</accession>
<evidence type="ECO:0000313" key="2">
    <source>
        <dbReference type="Proteomes" id="UP001589776"/>
    </source>
</evidence>
<proteinExistence type="predicted"/>
<reference evidence="1 2" key="1">
    <citation type="submission" date="2024-09" db="EMBL/GenBank/DDBJ databases">
        <authorList>
            <person name="Sun Q."/>
            <person name="Mori K."/>
        </authorList>
    </citation>
    <scope>NUCLEOTIDE SEQUENCE [LARGE SCALE GENOMIC DNA]</scope>
    <source>
        <strain evidence="1 2">CCM 7759</strain>
    </source>
</reference>
<dbReference type="Proteomes" id="UP001589776">
    <property type="component" value="Unassembled WGS sequence"/>
</dbReference>
<organism evidence="1 2">
    <name type="scientific">Paenibacillus chartarius</name>
    <dbReference type="NCBI Taxonomy" id="747481"/>
    <lineage>
        <taxon>Bacteria</taxon>
        <taxon>Bacillati</taxon>
        <taxon>Bacillota</taxon>
        <taxon>Bacilli</taxon>
        <taxon>Bacillales</taxon>
        <taxon>Paenibacillaceae</taxon>
        <taxon>Paenibacillus</taxon>
    </lineage>
</organism>
<evidence type="ECO:0000313" key="1">
    <source>
        <dbReference type="EMBL" id="MFC0211124.1"/>
    </source>
</evidence>
<comment type="caution">
    <text evidence="1">The sequence shown here is derived from an EMBL/GenBank/DDBJ whole genome shotgun (WGS) entry which is preliminary data.</text>
</comment>
<protein>
    <submittedName>
        <fullName evidence="1">Uncharacterized protein</fullName>
    </submittedName>
</protein>
<gene>
    <name evidence="1" type="ORF">ACFFK0_01460</name>
</gene>